<dbReference type="Pfam" id="PF08540">
    <property type="entry name" value="HMG_CoA_synt_C"/>
    <property type="match status" value="1"/>
</dbReference>
<protein>
    <submittedName>
        <fullName evidence="6">Hydroxymethylglutaryl-CoA synthase</fullName>
    </submittedName>
</protein>
<feature type="domain" description="Hydroxymethylglutaryl-coenzyme A synthase C-terminal" evidence="5">
    <location>
        <begin position="214"/>
        <end position="423"/>
    </location>
</feature>
<comment type="similarity">
    <text evidence="1">Belongs to the thiolase-like superfamily. HMG-CoA synthase family.</text>
</comment>
<dbReference type="RefSeq" id="WP_006292832.1">
    <property type="nucleotide sequence ID" value="NZ_GG770225.1"/>
</dbReference>
<gene>
    <name evidence="6" type="ORF">HMPREF9020_00477</name>
</gene>
<dbReference type="Pfam" id="PF01154">
    <property type="entry name" value="HMG_CoA_synt_N"/>
    <property type="match status" value="1"/>
</dbReference>
<dbReference type="AlphaFoldDB" id="W5IIL8"/>
<dbReference type="InterPro" id="IPR016039">
    <property type="entry name" value="Thiolase-like"/>
</dbReference>
<dbReference type="GO" id="GO:0006084">
    <property type="term" value="P:acetyl-CoA metabolic process"/>
    <property type="evidence" value="ECO:0007669"/>
    <property type="project" value="InterPro"/>
</dbReference>
<dbReference type="EMBL" id="ADCX01000003">
    <property type="protein sequence ID" value="EFG26848.1"/>
    <property type="molecule type" value="Genomic_DNA"/>
</dbReference>
<dbReference type="CDD" id="cd00827">
    <property type="entry name" value="init_cond_enzymes"/>
    <property type="match status" value="1"/>
</dbReference>
<dbReference type="GO" id="GO:0004421">
    <property type="term" value="F:hydroxymethylglutaryl-CoA synthase activity"/>
    <property type="evidence" value="ECO:0007669"/>
    <property type="project" value="InterPro"/>
</dbReference>
<dbReference type="SUPFAM" id="SSF53901">
    <property type="entry name" value="Thiolase-like"/>
    <property type="match status" value="2"/>
</dbReference>
<name>W5IIL8_SCAIO</name>
<keyword evidence="2" id="KW-0808">Transferase</keyword>
<evidence type="ECO:0000313" key="6">
    <source>
        <dbReference type="EMBL" id="EFG26848.1"/>
    </source>
</evidence>
<evidence type="ECO:0000256" key="2">
    <source>
        <dbReference type="ARBA" id="ARBA00022679"/>
    </source>
</evidence>
<dbReference type="eggNOG" id="COG3425">
    <property type="taxonomic scope" value="Bacteria"/>
</dbReference>
<dbReference type="PANTHER" id="PTHR43323:SF2">
    <property type="entry name" value="HYDROXYMETHYLGLUTARYL-COA SYNTHASE"/>
    <property type="match status" value="1"/>
</dbReference>
<comment type="caution">
    <text evidence="6">The sequence shown here is derived from an EMBL/GenBank/DDBJ whole genome shotgun (WGS) entry which is preliminary data.</text>
</comment>
<feature type="region of interest" description="Disordered" evidence="3">
    <location>
        <begin position="294"/>
        <end position="316"/>
    </location>
</feature>
<dbReference type="PANTHER" id="PTHR43323">
    <property type="entry name" value="3-HYDROXY-3-METHYLGLUTARYL COENZYME A SYNTHASE"/>
    <property type="match status" value="1"/>
</dbReference>
<evidence type="ECO:0000256" key="3">
    <source>
        <dbReference type="SAM" id="MobiDB-lite"/>
    </source>
</evidence>
<dbReference type="Proteomes" id="UP000005777">
    <property type="component" value="Unassembled WGS sequence"/>
</dbReference>
<sequence>MLQNKSSEENFPPSSVPLPAQQSFADFPPVGIDSLALYTPGFYLDLTELAQARGVDPNKYTIGIGQDQQAVAPSNQDIVTMGAAAGLKALYFADSAGASDTGHTNIGLLVVGTESGVDASKASALFIHDLIGLSPWCRSIEIKEACYGGTAGLMTAVDYVHTHPGKKALVIASDIARYGLNTPGEVTQGAGAVAMVISENPRILALEPQSTAYSRSIGDFWRPVYTDMALARGKYSTEEYINFFHRVWKQYKNETGRSVKDFAAICFHLPYTKMGMKAFRGVLDSDISDNNISDSDISDSKSADNNNNKTGASADSDISVHAHGHFLKETLEKRYQASTLYSRQIGNIYTGSLYLSLLSLLDHDSSLSSGDRLGLFSYGSGAVGEFFSGILQDGYSHALHRSHTQTLLHRRHKVSVAEYEKIFNDAIPYQAGDVQTDQVHRDPWNPFILDRVEGQERIYRRL</sequence>
<accession>W5IIL8</accession>
<evidence type="ECO:0000313" key="7">
    <source>
        <dbReference type="Proteomes" id="UP000005777"/>
    </source>
</evidence>
<reference evidence="6 7" key="1">
    <citation type="submission" date="2012-01" db="EMBL/GenBank/DDBJ databases">
        <title>The Genome Sequence of Scardovia inopinata F0304.</title>
        <authorList>
            <consortium name="The Broad Institute Genome Sequencing Platform"/>
            <person name="Ward D."/>
            <person name="Earl A."/>
            <person name="Feldgarden M."/>
            <person name="Gevers D."/>
            <person name="Young S."/>
            <person name="Zeng Q."/>
            <person name="Koehrsen M."/>
            <person name="Alvarado L."/>
            <person name="Berlin A.M."/>
            <person name="Borenstein D."/>
            <person name="Chapman S.B."/>
            <person name="Chen Z."/>
            <person name="Engels R."/>
            <person name="Freedman E."/>
            <person name="Gellesch M."/>
            <person name="Goldberg J."/>
            <person name="Griggs A."/>
            <person name="Gujja S."/>
            <person name="Heilman E.R."/>
            <person name="Heiman D.I."/>
            <person name="Hepburn T.A."/>
            <person name="Howarth C."/>
            <person name="Jen D."/>
            <person name="Larson L."/>
            <person name="Mehta T."/>
            <person name="Park D."/>
            <person name="Pearson M."/>
            <person name="Richards J."/>
            <person name="Roberts A."/>
            <person name="Saif S."/>
            <person name="Shea T.D."/>
            <person name="Shenoy N."/>
            <person name="Sisk P."/>
            <person name="Stolte C."/>
            <person name="Sykes S.N."/>
            <person name="Walk T."/>
            <person name="White J."/>
            <person name="Yandava C."/>
            <person name="Izard J."/>
            <person name="Baranova O.V."/>
            <person name="Blanton J.M."/>
            <person name="Tanner A.C."/>
            <person name="Dewhirst F."/>
            <person name="Haas B."/>
            <person name="Nusbaum C."/>
            <person name="Birren B."/>
        </authorList>
    </citation>
    <scope>NUCLEOTIDE SEQUENCE [LARGE SCALE GENOMIC DNA]</scope>
    <source>
        <strain evidence="6 7">F0304</strain>
    </source>
</reference>
<evidence type="ECO:0000259" key="5">
    <source>
        <dbReference type="Pfam" id="PF08540"/>
    </source>
</evidence>
<proteinExistence type="inferred from homology"/>
<organism evidence="6 7">
    <name type="scientific">Scardovia inopinata F0304</name>
    <dbReference type="NCBI Taxonomy" id="641146"/>
    <lineage>
        <taxon>Bacteria</taxon>
        <taxon>Bacillati</taxon>
        <taxon>Actinomycetota</taxon>
        <taxon>Actinomycetes</taxon>
        <taxon>Bifidobacteriales</taxon>
        <taxon>Bifidobacteriaceae</taxon>
        <taxon>Scardovia</taxon>
    </lineage>
</organism>
<keyword evidence="7" id="KW-1185">Reference proteome</keyword>
<feature type="domain" description="Hydroxymethylglutaryl-coenzyme A synthase N-terminal" evidence="4">
    <location>
        <begin position="30"/>
        <end position="199"/>
    </location>
</feature>
<dbReference type="InterPro" id="IPR013528">
    <property type="entry name" value="HMG_CoA_synth_N"/>
</dbReference>
<dbReference type="InterPro" id="IPR013746">
    <property type="entry name" value="HMG_CoA_synt_C_dom"/>
</dbReference>
<evidence type="ECO:0000256" key="1">
    <source>
        <dbReference type="ARBA" id="ARBA00007061"/>
    </source>
</evidence>
<dbReference type="HOGENOM" id="CLU_008065_3_2_11"/>
<evidence type="ECO:0000259" key="4">
    <source>
        <dbReference type="Pfam" id="PF01154"/>
    </source>
</evidence>
<dbReference type="Gene3D" id="3.40.47.10">
    <property type="match status" value="2"/>
</dbReference>